<dbReference type="InterPro" id="IPR050708">
    <property type="entry name" value="T6SS_VgrG/RHS"/>
</dbReference>
<protein>
    <submittedName>
        <fullName evidence="1">RHS repeat-associated core domain-containing protein</fullName>
    </submittedName>
</protein>
<dbReference type="AlphaFoldDB" id="A0A9X2A044"/>
<name>A0A9X2A044_9FLAO</name>
<evidence type="ECO:0000313" key="1">
    <source>
        <dbReference type="EMBL" id="MCL6219626.1"/>
    </source>
</evidence>
<organism evidence="1 2">
    <name type="scientific">Zunongwangia pacifica</name>
    <dbReference type="NCBI Taxonomy" id="2911062"/>
    <lineage>
        <taxon>Bacteria</taxon>
        <taxon>Pseudomonadati</taxon>
        <taxon>Bacteroidota</taxon>
        <taxon>Flavobacteriia</taxon>
        <taxon>Flavobacteriales</taxon>
        <taxon>Flavobacteriaceae</taxon>
        <taxon>Zunongwangia</taxon>
    </lineage>
</organism>
<dbReference type="Gene3D" id="2.180.10.10">
    <property type="entry name" value="RHS repeat-associated core"/>
    <property type="match status" value="1"/>
</dbReference>
<keyword evidence="2" id="KW-1185">Reference proteome</keyword>
<dbReference type="PANTHER" id="PTHR32305">
    <property type="match status" value="1"/>
</dbReference>
<dbReference type="PANTHER" id="PTHR32305:SF15">
    <property type="entry name" value="PROTEIN RHSA-RELATED"/>
    <property type="match status" value="1"/>
</dbReference>
<reference evidence="1" key="1">
    <citation type="submission" date="2022-01" db="EMBL/GenBank/DDBJ databases">
        <title>Genome sequencing of Zunongwangia sp. M21534 genome.</title>
        <authorList>
            <person name="Chen Y."/>
            <person name="Dong C."/>
            <person name="Shao Z."/>
        </authorList>
    </citation>
    <scope>NUCLEOTIDE SEQUENCE</scope>
    <source>
        <strain evidence="1">MCCC M21534</strain>
    </source>
</reference>
<sequence length="295" mass="31199">MESTNIAQNLKYNGKELNESLGLNWYDYGARRYYPALGRWFTLDKMADDEMQIDKSPYAYSWNSPVTLNDPDGNCPLCGLLVGAATEYLVQAGTNLANGQSLGDALWNNIDGVDVLIAAGEGALTGGASVVRRLTVTVTAEVIKSAVDVNLDGTTNVLGTEGSNKTVSGVVKDAAIGFVTGEALDKVDLSGKLIDSSSDAAVKSAKSNVTAKAKNLDKANNIRNTGNSSQAARGSKAKKPFDAFNDFNKAKQAQSTTKALNSTVGKVNNNVVETAVNSAQGVITEKTIYEVEKEN</sequence>
<accession>A0A9X2A044</accession>
<dbReference type="InterPro" id="IPR022385">
    <property type="entry name" value="Rhs_assc_core"/>
</dbReference>
<evidence type="ECO:0000313" key="2">
    <source>
        <dbReference type="Proteomes" id="UP001139521"/>
    </source>
</evidence>
<dbReference type="EMBL" id="JAKHSK010000023">
    <property type="protein sequence ID" value="MCL6219626.1"/>
    <property type="molecule type" value="Genomic_DNA"/>
</dbReference>
<dbReference type="NCBIfam" id="TIGR03696">
    <property type="entry name" value="Rhs_assc_core"/>
    <property type="match status" value="1"/>
</dbReference>
<dbReference type="Proteomes" id="UP001139521">
    <property type="component" value="Unassembled WGS sequence"/>
</dbReference>
<gene>
    <name evidence="1" type="ORF">L1967_15130</name>
</gene>
<comment type="caution">
    <text evidence="1">The sequence shown here is derived from an EMBL/GenBank/DDBJ whole genome shotgun (WGS) entry which is preliminary data.</text>
</comment>
<proteinExistence type="predicted"/>